<keyword evidence="2" id="KW-0732">Signal</keyword>
<feature type="compositionally biased region" description="Polar residues" evidence="1">
    <location>
        <begin position="232"/>
        <end position="250"/>
    </location>
</feature>
<name>A0ABQ5LEI6_9GAMM</name>
<evidence type="ECO:0000256" key="2">
    <source>
        <dbReference type="SAM" id="SignalP"/>
    </source>
</evidence>
<dbReference type="EMBL" id="BRLJ01000001">
    <property type="protein sequence ID" value="GKX62025.1"/>
    <property type="molecule type" value="Genomic_DNA"/>
</dbReference>
<sequence>MLNKAVPLSIALLSLVLTSTQPVLAAKTISSSGQITYSEHTQPSRHYTVISRAPVTFYPPQLDSLQGHQVTGRLAVSFNRGMATNKHENSASQRLYGVIWFSALIESNMLAGTTRLYDMIIQQTNLPGSASDRANYLAQINTALQQKTLMANLNQFANTMPEGVHQLISNQSDVSIWYRPFGNLWGNGPVVMLNNLDTGQGNTLDQTTRIVWSDSAINHDHIGSSGYHKITGNKQRGTVSYSSSHAQNDLDSGVYRNAPPPQSIDSNSVLPAQRVYAGKDGNVYYYDKSQGWQLIQSNGQLKNIEPTANSGVEQDRLIRNHRQ</sequence>
<feature type="region of interest" description="Disordered" evidence="1">
    <location>
        <begin position="223"/>
        <end position="267"/>
    </location>
</feature>
<dbReference type="RefSeq" id="WP_126467405.1">
    <property type="nucleotide sequence ID" value="NZ_BRLJ01000001.1"/>
</dbReference>
<gene>
    <name evidence="3" type="ORF">SOASR032_05940</name>
</gene>
<evidence type="ECO:0000313" key="3">
    <source>
        <dbReference type="EMBL" id="GKX62025.1"/>
    </source>
</evidence>
<dbReference type="Proteomes" id="UP001059610">
    <property type="component" value="Unassembled WGS sequence"/>
</dbReference>
<evidence type="ECO:0000313" key="4">
    <source>
        <dbReference type="Proteomes" id="UP001059610"/>
    </source>
</evidence>
<accession>A0ABQ5LEI6</accession>
<comment type="caution">
    <text evidence="3">The sequence shown here is derived from an EMBL/GenBank/DDBJ whole genome shotgun (WGS) entry which is preliminary data.</text>
</comment>
<feature type="signal peptide" evidence="2">
    <location>
        <begin position="1"/>
        <end position="25"/>
    </location>
</feature>
<feature type="chain" id="PRO_5045555028" evidence="2">
    <location>
        <begin position="26"/>
        <end position="323"/>
    </location>
</feature>
<keyword evidence="4" id="KW-1185">Reference proteome</keyword>
<protein>
    <submittedName>
        <fullName evidence="3">Uncharacterized protein</fullName>
    </submittedName>
</protein>
<evidence type="ECO:0000256" key="1">
    <source>
        <dbReference type="SAM" id="MobiDB-lite"/>
    </source>
</evidence>
<reference evidence="3" key="1">
    <citation type="submission" date="2022-06" db="EMBL/GenBank/DDBJ databases">
        <title>Draft genome sequences of Pragia fontium str. JCM24417.</title>
        <authorList>
            <person name="Wakabayashi Y."/>
            <person name="Kojima K."/>
        </authorList>
    </citation>
    <scope>NUCLEOTIDE SEQUENCE</scope>
    <source>
        <strain evidence="3">JCM 24417</strain>
    </source>
</reference>
<proteinExistence type="predicted"/>
<organism evidence="3 4">
    <name type="scientific">Pragia fontium</name>
    <dbReference type="NCBI Taxonomy" id="82985"/>
    <lineage>
        <taxon>Bacteria</taxon>
        <taxon>Pseudomonadati</taxon>
        <taxon>Pseudomonadota</taxon>
        <taxon>Gammaproteobacteria</taxon>
        <taxon>Enterobacterales</taxon>
        <taxon>Budviciaceae</taxon>
        <taxon>Pragia</taxon>
    </lineage>
</organism>